<protein>
    <submittedName>
        <fullName evidence="1">Uncharacterized protein</fullName>
    </submittedName>
</protein>
<accession>A0A182IET4</accession>
<dbReference type="EMBL" id="APCN01007533">
    <property type="status" value="NOT_ANNOTATED_CDS"/>
    <property type="molecule type" value="Genomic_DNA"/>
</dbReference>
<proteinExistence type="predicted"/>
<organism evidence="1 2">
    <name type="scientific">Anopheles arabiensis</name>
    <name type="common">Mosquito</name>
    <dbReference type="NCBI Taxonomy" id="7173"/>
    <lineage>
        <taxon>Eukaryota</taxon>
        <taxon>Metazoa</taxon>
        <taxon>Ecdysozoa</taxon>
        <taxon>Arthropoda</taxon>
        <taxon>Hexapoda</taxon>
        <taxon>Insecta</taxon>
        <taxon>Pterygota</taxon>
        <taxon>Neoptera</taxon>
        <taxon>Endopterygota</taxon>
        <taxon>Diptera</taxon>
        <taxon>Nematocera</taxon>
        <taxon>Culicoidea</taxon>
        <taxon>Culicidae</taxon>
        <taxon>Anophelinae</taxon>
        <taxon>Anopheles</taxon>
    </lineage>
</organism>
<evidence type="ECO:0000313" key="2">
    <source>
        <dbReference type="Proteomes" id="UP000075840"/>
    </source>
</evidence>
<name>A0A182IET4_ANOAR</name>
<dbReference type="AlphaFoldDB" id="A0A182IET4"/>
<keyword evidence="2" id="KW-1185">Reference proteome</keyword>
<dbReference type="VEuPathDB" id="VectorBase:AARA014009"/>
<evidence type="ECO:0000313" key="1">
    <source>
        <dbReference type="EnsemblMetazoa" id="AARA014009-PA"/>
    </source>
</evidence>
<dbReference type="Proteomes" id="UP000075840">
    <property type="component" value="Unassembled WGS sequence"/>
</dbReference>
<reference evidence="1" key="1">
    <citation type="submission" date="2022-08" db="UniProtKB">
        <authorList>
            <consortium name="EnsemblMetazoa"/>
        </authorList>
    </citation>
    <scope>IDENTIFICATION</scope>
    <source>
        <strain evidence="1">Dongola</strain>
    </source>
</reference>
<dbReference type="EnsemblMetazoa" id="AARA014009-RA">
    <property type="protein sequence ID" value="AARA014009-PA"/>
    <property type="gene ID" value="AARA014009"/>
</dbReference>
<sequence>MHKKNLPNDVCVPTIVLLLMFVYSSIIFYHT</sequence>